<dbReference type="RefSeq" id="WP_184518006.1">
    <property type="nucleotide sequence ID" value="NZ_JACIJD010000009.1"/>
</dbReference>
<dbReference type="InterPro" id="IPR054545">
    <property type="entry name" value="ApeI-like"/>
</dbReference>
<feature type="domain" description="ApeI dehydratase-like" evidence="1">
    <location>
        <begin position="4"/>
        <end position="82"/>
    </location>
</feature>
<gene>
    <name evidence="2" type="ORF">FHS87_002306</name>
</gene>
<dbReference type="Gene3D" id="3.10.129.10">
    <property type="entry name" value="Hotdog Thioesterase"/>
    <property type="match status" value="1"/>
</dbReference>
<reference evidence="2 3" key="1">
    <citation type="submission" date="2020-08" db="EMBL/GenBank/DDBJ databases">
        <title>Genomic Encyclopedia of Type Strains, Phase IV (KMG-IV): sequencing the most valuable type-strain genomes for metagenomic binning, comparative biology and taxonomic classification.</title>
        <authorList>
            <person name="Goeker M."/>
        </authorList>
    </citation>
    <scope>NUCLEOTIDE SEQUENCE [LARGE SCALE GENOMIC DNA]</scope>
    <source>
        <strain evidence="2 3">DSM 25622</strain>
    </source>
</reference>
<dbReference type="GO" id="GO:0016829">
    <property type="term" value="F:lyase activity"/>
    <property type="evidence" value="ECO:0007669"/>
    <property type="project" value="UniProtKB-KW"/>
</dbReference>
<keyword evidence="3" id="KW-1185">Reference proteome</keyword>
<dbReference type="EMBL" id="JACIJD010000009">
    <property type="protein sequence ID" value="MBB5694261.1"/>
    <property type="molecule type" value="Genomic_DNA"/>
</dbReference>
<accession>A0A840YDP3</accession>
<name>A0A840YDP3_9PROT</name>
<dbReference type="Pfam" id="PF22818">
    <property type="entry name" value="ApeI-like"/>
    <property type="match status" value="1"/>
</dbReference>
<dbReference type="SUPFAM" id="SSF54637">
    <property type="entry name" value="Thioesterase/thiol ester dehydrase-isomerase"/>
    <property type="match status" value="1"/>
</dbReference>
<protein>
    <submittedName>
        <fullName evidence="2">3-hydroxymyristoyl/3-hydroxydecanoyl-(Acyl carrier protein) dehydratase</fullName>
    </submittedName>
</protein>
<evidence type="ECO:0000259" key="1">
    <source>
        <dbReference type="Pfam" id="PF22818"/>
    </source>
</evidence>
<sequence length="95" mass="10066">MSDLTARFRIPADHPCLPGHFPGRPVVPGVVLLDRVIAAARDAGLEAGSRFPSAKFLRPVGPEEEVEVALRRTPAGRLAFTGHVGGKLAFQGELA</sequence>
<dbReference type="InterPro" id="IPR029069">
    <property type="entry name" value="HotDog_dom_sf"/>
</dbReference>
<dbReference type="Proteomes" id="UP000580654">
    <property type="component" value="Unassembled WGS sequence"/>
</dbReference>
<evidence type="ECO:0000313" key="3">
    <source>
        <dbReference type="Proteomes" id="UP000580654"/>
    </source>
</evidence>
<dbReference type="AlphaFoldDB" id="A0A840YDP3"/>
<comment type="caution">
    <text evidence="2">The sequence shown here is derived from an EMBL/GenBank/DDBJ whole genome shotgun (WGS) entry which is preliminary data.</text>
</comment>
<proteinExistence type="predicted"/>
<evidence type="ECO:0000313" key="2">
    <source>
        <dbReference type="EMBL" id="MBB5694261.1"/>
    </source>
</evidence>
<organism evidence="2 3">
    <name type="scientific">Muricoccus pecuniae</name>
    <dbReference type="NCBI Taxonomy" id="693023"/>
    <lineage>
        <taxon>Bacteria</taxon>
        <taxon>Pseudomonadati</taxon>
        <taxon>Pseudomonadota</taxon>
        <taxon>Alphaproteobacteria</taxon>
        <taxon>Acetobacterales</taxon>
        <taxon>Roseomonadaceae</taxon>
        <taxon>Muricoccus</taxon>
    </lineage>
</organism>